<evidence type="ECO:0000256" key="4">
    <source>
        <dbReference type="ARBA" id="ARBA00022777"/>
    </source>
</evidence>
<name>A7IJG6_XANP2</name>
<dbReference type="InterPro" id="IPR037051">
    <property type="entry name" value="4-carb_acid_sugar_kinase_N_sf"/>
</dbReference>
<keyword evidence="5" id="KW-0067">ATP-binding</keyword>
<evidence type="ECO:0000256" key="1">
    <source>
        <dbReference type="ARBA" id="ARBA00005715"/>
    </source>
</evidence>
<evidence type="ECO:0000256" key="2">
    <source>
        <dbReference type="ARBA" id="ARBA00022679"/>
    </source>
</evidence>
<proteinExistence type="inferred from homology"/>
<dbReference type="SUPFAM" id="SSF142764">
    <property type="entry name" value="YgbK-like"/>
    <property type="match status" value="1"/>
</dbReference>
<dbReference type="InterPro" id="IPR031475">
    <property type="entry name" value="NBD_C"/>
</dbReference>
<feature type="domain" description="Four-carbon acid sugar kinase nucleotide binding" evidence="8">
    <location>
        <begin position="279"/>
        <end position="452"/>
    </location>
</feature>
<dbReference type="AlphaFoldDB" id="A7IJG6"/>
<accession>A7IJG6</accession>
<dbReference type="EMBL" id="CP000781">
    <property type="protein sequence ID" value="ABS68159.1"/>
    <property type="molecule type" value="Genomic_DNA"/>
</dbReference>
<comment type="similarity">
    <text evidence="1">Belongs to the four-carbon acid sugar kinase family.</text>
</comment>
<dbReference type="GO" id="GO:0016301">
    <property type="term" value="F:kinase activity"/>
    <property type="evidence" value="ECO:0007669"/>
    <property type="project" value="UniProtKB-KW"/>
</dbReference>
<dbReference type="Gene3D" id="3.40.50.10840">
    <property type="entry name" value="Putative sugar-binding, N-terminal domain"/>
    <property type="match status" value="1"/>
</dbReference>
<feature type="domain" description="Four-carbon acid sugar kinase N-terminal" evidence="7">
    <location>
        <begin position="17"/>
        <end position="253"/>
    </location>
</feature>
<keyword evidence="4" id="KW-0418">Kinase</keyword>
<evidence type="ECO:0000256" key="3">
    <source>
        <dbReference type="ARBA" id="ARBA00022741"/>
    </source>
</evidence>
<protein>
    <submittedName>
        <fullName evidence="9">Type III effector Hrp-dependent outers</fullName>
    </submittedName>
</protein>
<keyword evidence="10" id="KW-1185">Reference proteome</keyword>
<organism evidence="9 10">
    <name type="scientific">Xanthobacter autotrophicus (strain ATCC BAA-1158 / Py2)</name>
    <dbReference type="NCBI Taxonomy" id="78245"/>
    <lineage>
        <taxon>Bacteria</taxon>
        <taxon>Pseudomonadati</taxon>
        <taxon>Pseudomonadota</taxon>
        <taxon>Alphaproteobacteria</taxon>
        <taxon>Hyphomicrobiales</taxon>
        <taxon>Xanthobacteraceae</taxon>
        <taxon>Xanthobacter</taxon>
    </lineage>
</organism>
<evidence type="ECO:0000256" key="6">
    <source>
        <dbReference type="ARBA" id="ARBA00023277"/>
    </source>
</evidence>
<reference evidence="9 10" key="1">
    <citation type="submission" date="2007-07" db="EMBL/GenBank/DDBJ databases">
        <title>Complete sequence of chromosome of Xanthobacter autotrophicus Py2.</title>
        <authorList>
            <consortium name="US DOE Joint Genome Institute"/>
            <person name="Copeland A."/>
            <person name="Lucas S."/>
            <person name="Lapidus A."/>
            <person name="Barry K."/>
            <person name="Glavina del Rio T."/>
            <person name="Hammon N."/>
            <person name="Israni S."/>
            <person name="Dalin E."/>
            <person name="Tice H."/>
            <person name="Pitluck S."/>
            <person name="Sims D."/>
            <person name="Brettin T."/>
            <person name="Bruce D."/>
            <person name="Detter J.C."/>
            <person name="Han C."/>
            <person name="Tapia R."/>
            <person name="Brainard J."/>
            <person name="Schmutz J."/>
            <person name="Larimer F."/>
            <person name="Land M."/>
            <person name="Hauser L."/>
            <person name="Kyrpides N."/>
            <person name="Kim E."/>
            <person name="Ensigns S.A."/>
            <person name="Richardson P."/>
        </authorList>
    </citation>
    <scope>NUCLEOTIDE SEQUENCE [LARGE SCALE GENOMIC DNA]</scope>
    <source>
        <strain evidence="10">ATCC BAA-1158 / Py2</strain>
    </source>
</reference>
<evidence type="ECO:0000313" key="9">
    <source>
        <dbReference type="EMBL" id="ABS68159.1"/>
    </source>
</evidence>
<dbReference type="InterPro" id="IPR050015">
    <property type="entry name" value="OiaK"/>
</dbReference>
<dbReference type="STRING" id="78245.Xaut_2923"/>
<keyword evidence="2" id="KW-0808">Transferase</keyword>
<dbReference type="InterPro" id="IPR042213">
    <property type="entry name" value="NBD_C_sf"/>
</dbReference>
<dbReference type="Pfam" id="PF07005">
    <property type="entry name" value="SBD_N"/>
    <property type="match status" value="1"/>
</dbReference>
<evidence type="ECO:0000256" key="5">
    <source>
        <dbReference type="ARBA" id="ARBA00022840"/>
    </source>
</evidence>
<keyword evidence="3" id="KW-0547">Nucleotide-binding</keyword>
<sequence length="474" mass="50024">MTAGASSAASWPAGLLLAYYGDDFTGSTDALEAITAAGVPSVLFLRLPTDEMLARFPGVRCVGLAGSSRGRAPAWMDAELPAVFARLKSLGAPILHYKVCSTFDSAPHVGSIGRAVDLGVGAMGGRWSPMVVGVPRLGRFQVFGTLFVTVNGTTYRLDRHPTMSRHPVTPMDEADLGRHLARQTARRIDLIDMAQIRADAADTRRAMLEGDDTPVVLIDVMDEDTLTEAGRLIWENRGEGLFSASSSGLQYALAAHWRRLGLLPAQPGLPAAAGVPQIAVVSGSCSPVTAAQIGWARAHGFHTERLDLSRALDPTLREAEIARTLEVARAALGRGESPVIYSAEGPDDPHVLAFDHTASTLGLTRAEAARTVGTVLAEIMRRMVEARLVRRIMVAGGDSSGEVMEALNAFALDIASGLAPGAPLCRAWSDDPLYDGLEVVLKGGQMGPTDFFTTVRDGLAAAAPVRATGRSAVA</sequence>
<dbReference type="KEGG" id="xau:Xaut_2923"/>
<dbReference type="Proteomes" id="UP000002417">
    <property type="component" value="Chromosome"/>
</dbReference>
<dbReference type="GO" id="GO:0005524">
    <property type="term" value="F:ATP binding"/>
    <property type="evidence" value="ECO:0007669"/>
    <property type="project" value="UniProtKB-KW"/>
</dbReference>
<evidence type="ECO:0000313" key="10">
    <source>
        <dbReference type="Proteomes" id="UP000002417"/>
    </source>
</evidence>
<dbReference type="Gene3D" id="3.40.980.20">
    <property type="entry name" value="Four-carbon acid sugar kinase, nucleotide binding domain"/>
    <property type="match status" value="1"/>
</dbReference>
<dbReference type="Pfam" id="PF17042">
    <property type="entry name" value="NBD_C"/>
    <property type="match status" value="1"/>
</dbReference>
<dbReference type="OrthoDB" id="7686359at2"/>
<evidence type="ECO:0000259" key="7">
    <source>
        <dbReference type="Pfam" id="PF07005"/>
    </source>
</evidence>
<dbReference type="PhylomeDB" id="A7IJG6"/>
<dbReference type="eggNOG" id="COG3395">
    <property type="taxonomic scope" value="Bacteria"/>
</dbReference>
<gene>
    <name evidence="9" type="ordered locus">Xaut_2923</name>
</gene>
<dbReference type="NCBIfam" id="NF042436">
    <property type="entry name" value="OxoIsoapKin_OiaK"/>
    <property type="match status" value="1"/>
</dbReference>
<dbReference type="HOGENOM" id="CLU_029424_1_1_5"/>
<keyword evidence="6" id="KW-0119">Carbohydrate metabolism</keyword>
<dbReference type="InterPro" id="IPR010737">
    <property type="entry name" value="4-carb_acid_sugar_kinase_N"/>
</dbReference>
<evidence type="ECO:0000259" key="8">
    <source>
        <dbReference type="Pfam" id="PF17042"/>
    </source>
</evidence>